<dbReference type="Gene3D" id="2.30.30.830">
    <property type="match status" value="1"/>
</dbReference>
<protein>
    <submittedName>
        <fullName evidence="2">Tfp pilus assembly protein PilP</fullName>
    </submittedName>
</protein>
<dbReference type="RefSeq" id="WP_093274195.1">
    <property type="nucleotide sequence ID" value="NZ_FNDD01000013.1"/>
</dbReference>
<accession>A0A1G8BK05</accession>
<proteinExistence type="predicted"/>
<dbReference type="InterPro" id="IPR007446">
    <property type="entry name" value="PilP"/>
</dbReference>
<dbReference type="PROSITE" id="PS51257">
    <property type="entry name" value="PROKAR_LIPOPROTEIN"/>
    <property type="match status" value="1"/>
</dbReference>
<dbReference type="STRING" id="861298.SAMN04488136_113109"/>
<keyword evidence="1" id="KW-0732">Signal</keyword>
<reference evidence="2 3" key="1">
    <citation type="submission" date="2016-10" db="EMBL/GenBank/DDBJ databases">
        <authorList>
            <person name="de Groot N.N."/>
        </authorList>
    </citation>
    <scope>NUCLEOTIDE SEQUENCE [LARGE SCALE GENOMIC DNA]</scope>
    <source>
        <strain evidence="2 3">CGMCC 1.10228</strain>
    </source>
</reference>
<evidence type="ECO:0000313" key="2">
    <source>
        <dbReference type="EMBL" id="SDH33491.1"/>
    </source>
</evidence>
<keyword evidence="3" id="KW-1185">Reference proteome</keyword>
<gene>
    <name evidence="2" type="ORF">SAMN04488136_113109</name>
</gene>
<dbReference type="Pfam" id="PF04351">
    <property type="entry name" value="PilP"/>
    <property type="match status" value="1"/>
</dbReference>
<name>A0A1G8BK05_9VIBR</name>
<evidence type="ECO:0000256" key="1">
    <source>
        <dbReference type="SAM" id="SignalP"/>
    </source>
</evidence>
<sequence length="164" mass="17868">MINRVPILVISTLLLIACRAQQTPLLLPNKVDVNPTSTVPIFTLGAVSYPFQLERSPFSTPNGQFEQQEQLLASCQPKPENAAKPPTSAYNRYPLAELIFQGVIRNSTSRVALFSLPSGEVVAVKAGQRIGAEYAQLTSIEAEQIALKLSCDSPVVTWSLTNQQ</sequence>
<evidence type="ECO:0000313" key="3">
    <source>
        <dbReference type="Proteomes" id="UP000198854"/>
    </source>
</evidence>
<organism evidence="2 3">
    <name type="scientific">Vibrio xiamenensis</name>
    <dbReference type="NCBI Taxonomy" id="861298"/>
    <lineage>
        <taxon>Bacteria</taxon>
        <taxon>Pseudomonadati</taxon>
        <taxon>Pseudomonadota</taxon>
        <taxon>Gammaproteobacteria</taxon>
        <taxon>Vibrionales</taxon>
        <taxon>Vibrionaceae</taxon>
        <taxon>Vibrio</taxon>
    </lineage>
</organism>
<dbReference type="Proteomes" id="UP000198854">
    <property type="component" value="Unassembled WGS sequence"/>
</dbReference>
<dbReference type="AlphaFoldDB" id="A0A1G8BK05"/>
<feature type="chain" id="PRO_5011792858" evidence="1">
    <location>
        <begin position="23"/>
        <end position="164"/>
    </location>
</feature>
<feature type="signal peptide" evidence="1">
    <location>
        <begin position="1"/>
        <end position="22"/>
    </location>
</feature>
<dbReference type="EMBL" id="FNDD01000013">
    <property type="protein sequence ID" value="SDH33491.1"/>
    <property type="molecule type" value="Genomic_DNA"/>
</dbReference>